<evidence type="ECO:0000313" key="2">
    <source>
        <dbReference type="EMBL" id="WBE24823.1"/>
    </source>
</evidence>
<dbReference type="EMBL" id="CP114976">
    <property type="protein sequence ID" value="WBE24823.1"/>
    <property type="molecule type" value="Genomic_DNA"/>
</dbReference>
<protein>
    <submittedName>
        <fullName evidence="2">Uncharacterized protein</fullName>
    </submittedName>
</protein>
<dbReference type="Proteomes" id="UP001212189">
    <property type="component" value="Chromosome"/>
</dbReference>
<dbReference type="KEGG" id="dce:O6P33_10705"/>
<sequence length="154" mass="18141">MSGNKITDQQVKRYMKFRQTENQAAAAAKAGISERSARRIDKHELHPKTEERSWRTRSDPLAEVWENIVVPMLQRDNEITPVGIFDHLCEFHSDLFTASSRRTLERRIGKWRHLYGPSKDVVFLQTPEAWHHKLSCYFRKKYCNSLHTHLIPAQ</sequence>
<keyword evidence="3" id="KW-1185">Reference proteome</keyword>
<dbReference type="RefSeq" id="WP_269817766.1">
    <property type="nucleotide sequence ID" value="NZ_CP114976.1"/>
</dbReference>
<proteinExistence type="predicted"/>
<gene>
    <name evidence="2" type="ORF">O6P33_10705</name>
</gene>
<organism evidence="2 3">
    <name type="scientific">Denitrificimonas caeni</name>
    <dbReference type="NCBI Taxonomy" id="521720"/>
    <lineage>
        <taxon>Bacteria</taxon>
        <taxon>Pseudomonadati</taxon>
        <taxon>Pseudomonadota</taxon>
        <taxon>Gammaproteobacteria</taxon>
        <taxon>Pseudomonadales</taxon>
        <taxon>Pseudomonadaceae</taxon>
        <taxon>Denitrificimonas</taxon>
    </lineage>
</organism>
<name>A0AAF0AKU8_9GAMM</name>
<dbReference type="AlphaFoldDB" id="A0AAF0AKU8"/>
<evidence type="ECO:0000313" key="3">
    <source>
        <dbReference type="Proteomes" id="UP001212189"/>
    </source>
</evidence>
<evidence type="ECO:0000256" key="1">
    <source>
        <dbReference type="SAM" id="MobiDB-lite"/>
    </source>
</evidence>
<reference evidence="2 3" key="1">
    <citation type="submission" date="2022-12" db="EMBL/GenBank/DDBJ databases">
        <title>Coexistence and Characterization of a Novel Tigecycline Resistance gene tet(X) variant and blaNDM-1 in a Pseudomonas caeni Isolate of Chicken Origin.</title>
        <authorList>
            <person name="Lu X."/>
            <person name="Zhang L."/>
            <person name="Li R."/>
            <person name="Wang Z."/>
        </authorList>
    </citation>
    <scope>NUCLEOTIDE SEQUENCE [LARGE SCALE GENOMIC DNA]</scope>
    <source>
        <strain evidence="2 3">CE14</strain>
    </source>
</reference>
<accession>A0AAF0AKU8</accession>
<feature type="compositionally biased region" description="Basic and acidic residues" evidence="1">
    <location>
        <begin position="35"/>
        <end position="56"/>
    </location>
</feature>
<feature type="region of interest" description="Disordered" evidence="1">
    <location>
        <begin position="25"/>
        <end position="56"/>
    </location>
</feature>